<feature type="region of interest" description="Disordered" evidence="10">
    <location>
        <begin position="40"/>
        <end position="67"/>
    </location>
</feature>
<dbReference type="EMBL" id="KQ434892">
    <property type="protein sequence ID" value="KZC10560.1"/>
    <property type="molecule type" value="Genomic_DNA"/>
</dbReference>
<evidence type="ECO:0000256" key="5">
    <source>
        <dbReference type="ARBA" id="ARBA00022553"/>
    </source>
</evidence>
<dbReference type="STRING" id="178035.A0A154PHA3"/>
<keyword evidence="6" id="KW-0832">Ubl conjugation</keyword>
<name>A0A154PHA3_DUFNO</name>
<gene>
    <name evidence="12" type="ORF">WN55_01997</name>
</gene>
<evidence type="ECO:0000313" key="13">
    <source>
        <dbReference type="Proteomes" id="UP000076502"/>
    </source>
</evidence>
<proteinExistence type="predicted"/>
<evidence type="ECO:0000313" key="12">
    <source>
        <dbReference type="EMBL" id="KZC10560.1"/>
    </source>
</evidence>
<dbReference type="AlphaFoldDB" id="A0A154PHA3"/>
<dbReference type="GO" id="GO:0005634">
    <property type="term" value="C:nucleus"/>
    <property type="evidence" value="ECO:0007669"/>
    <property type="project" value="UniProtKB-SubCell"/>
</dbReference>
<dbReference type="PANTHER" id="PTHR31169:SF8">
    <property type="entry name" value="ZINC-FINGER DOMAIN OF MONOAMINE-OXIDASE A REPRESSOR R1 PROTEIN"/>
    <property type="match status" value="1"/>
</dbReference>
<dbReference type="PANTHER" id="PTHR31169">
    <property type="entry name" value="OS05G0300700 PROTEIN"/>
    <property type="match status" value="1"/>
</dbReference>
<protein>
    <submittedName>
        <fullName evidence="12">Cell division cycle-associated 7-like protein</fullName>
    </submittedName>
</protein>
<dbReference type="GO" id="GO:0005737">
    <property type="term" value="C:cytoplasm"/>
    <property type="evidence" value="ECO:0007669"/>
    <property type="project" value="UniProtKB-SubCell"/>
</dbReference>
<dbReference type="GO" id="GO:0051301">
    <property type="term" value="P:cell division"/>
    <property type="evidence" value="ECO:0007669"/>
    <property type="project" value="UniProtKB-KW"/>
</dbReference>
<keyword evidence="5" id="KW-0597">Phosphoprotein</keyword>
<reference evidence="12 13" key="1">
    <citation type="submission" date="2015-07" db="EMBL/GenBank/DDBJ databases">
        <title>The genome of Dufourea novaeangliae.</title>
        <authorList>
            <person name="Pan H."/>
            <person name="Kapheim K."/>
        </authorList>
    </citation>
    <scope>NUCLEOTIDE SEQUENCE [LARGE SCALE GENOMIC DNA]</scope>
    <source>
        <strain evidence="12">0120121106</strain>
        <tissue evidence="12">Whole body</tissue>
    </source>
</reference>
<feature type="compositionally biased region" description="Acidic residues" evidence="10">
    <location>
        <begin position="134"/>
        <end position="160"/>
    </location>
</feature>
<dbReference type="OMA" id="FPWAKPF"/>
<feature type="region of interest" description="Disordered" evidence="10">
    <location>
        <begin position="134"/>
        <end position="164"/>
    </location>
</feature>
<feature type="region of interest" description="Disordered" evidence="10">
    <location>
        <begin position="82"/>
        <end position="101"/>
    </location>
</feature>
<keyword evidence="7" id="KW-0805">Transcription regulation</keyword>
<evidence type="ECO:0000256" key="6">
    <source>
        <dbReference type="ARBA" id="ARBA00022843"/>
    </source>
</evidence>
<dbReference type="OrthoDB" id="298344at2759"/>
<dbReference type="Pfam" id="PF10497">
    <property type="entry name" value="zf-4CXXC_R1"/>
    <property type="match status" value="1"/>
</dbReference>
<keyword evidence="3" id="KW-0963">Cytoplasm</keyword>
<evidence type="ECO:0000256" key="4">
    <source>
        <dbReference type="ARBA" id="ARBA00022499"/>
    </source>
</evidence>
<dbReference type="InterPro" id="IPR040221">
    <property type="entry name" value="CDCA7/CDA7L"/>
</dbReference>
<evidence type="ECO:0000256" key="3">
    <source>
        <dbReference type="ARBA" id="ARBA00022490"/>
    </source>
</evidence>
<accession>A0A154PHA3</accession>
<comment type="subcellular location">
    <subcellularLocation>
        <location evidence="2">Cytoplasm</location>
    </subcellularLocation>
    <subcellularLocation>
        <location evidence="1">Nucleus</location>
    </subcellularLocation>
</comment>
<keyword evidence="4" id="KW-1017">Isopeptide bond</keyword>
<dbReference type="Proteomes" id="UP000076502">
    <property type="component" value="Unassembled WGS sequence"/>
</dbReference>
<evidence type="ECO:0000256" key="7">
    <source>
        <dbReference type="ARBA" id="ARBA00023015"/>
    </source>
</evidence>
<dbReference type="GO" id="GO:0006355">
    <property type="term" value="P:regulation of DNA-templated transcription"/>
    <property type="evidence" value="ECO:0007669"/>
    <property type="project" value="InterPro"/>
</dbReference>
<evidence type="ECO:0000256" key="2">
    <source>
        <dbReference type="ARBA" id="ARBA00004496"/>
    </source>
</evidence>
<organism evidence="12 13">
    <name type="scientific">Dufourea novaeangliae</name>
    <name type="common">Sweat bee</name>
    <dbReference type="NCBI Taxonomy" id="178035"/>
    <lineage>
        <taxon>Eukaryota</taxon>
        <taxon>Metazoa</taxon>
        <taxon>Ecdysozoa</taxon>
        <taxon>Arthropoda</taxon>
        <taxon>Hexapoda</taxon>
        <taxon>Insecta</taxon>
        <taxon>Pterygota</taxon>
        <taxon>Neoptera</taxon>
        <taxon>Endopterygota</taxon>
        <taxon>Hymenoptera</taxon>
        <taxon>Apocrita</taxon>
        <taxon>Aculeata</taxon>
        <taxon>Apoidea</taxon>
        <taxon>Anthophila</taxon>
        <taxon>Halictidae</taxon>
        <taxon>Rophitinae</taxon>
        <taxon>Dufourea</taxon>
    </lineage>
</organism>
<feature type="domain" description="Zinc-finger" evidence="11">
    <location>
        <begin position="209"/>
        <end position="305"/>
    </location>
</feature>
<keyword evidence="12" id="KW-0131">Cell cycle</keyword>
<keyword evidence="9" id="KW-0539">Nucleus</keyword>
<keyword evidence="12" id="KW-0132">Cell division</keyword>
<evidence type="ECO:0000256" key="8">
    <source>
        <dbReference type="ARBA" id="ARBA00023163"/>
    </source>
</evidence>
<dbReference type="InterPro" id="IPR018866">
    <property type="entry name" value="Znf-4CXXC_R1"/>
</dbReference>
<keyword evidence="8" id="KW-0804">Transcription</keyword>
<sequence>MDNNDDYDSLRKQNIAERNAVFAEFFKDIKTQTTEIKKLKSKEDTENIENEQPRKRRRTNSGAVDDGNIKFNRVNLEFRKKYNTRSRTKNGIKGDSDEPKSNKRKLHVLFPWAKPFQRSIDLMKMGVCDVDEEEYENNQDRDHDDDDDDYDYDNDDDDNNDSYNHVTNRRVFKISKSAYNPETIPSVDEITEAMLNNIARKSSTKDYCKIKGTSCHQCRQKTLDTKTVCRSGECIGIRGQFCGPCLKGRYGESAVEALKDPNWACPPCRGLCNCSICRTRSGLRPTGILAPVAQEEGYSSVKDYLQSIEIDDT</sequence>
<evidence type="ECO:0000256" key="10">
    <source>
        <dbReference type="SAM" id="MobiDB-lite"/>
    </source>
</evidence>
<keyword evidence="13" id="KW-1185">Reference proteome</keyword>
<evidence type="ECO:0000256" key="9">
    <source>
        <dbReference type="ARBA" id="ARBA00023242"/>
    </source>
</evidence>
<evidence type="ECO:0000259" key="11">
    <source>
        <dbReference type="Pfam" id="PF10497"/>
    </source>
</evidence>
<evidence type="ECO:0000256" key="1">
    <source>
        <dbReference type="ARBA" id="ARBA00004123"/>
    </source>
</evidence>
<feature type="compositionally biased region" description="Basic and acidic residues" evidence="10">
    <location>
        <begin position="92"/>
        <end position="101"/>
    </location>
</feature>